<protein>
    <submittedName>
        <fullName evidence="1">Uncharacterized protein</fullName>
    </submittedName>
</protein>
<organism evidence="1 2">
    <name type="scientific">Desulfobacter postgatei 2ac9</name>
    <dbReference type="NCBI Taxonomy" id="879212"/>
    <lineage>
        <taxon>Bacteria</taxon>
        <taxon>Pseudomonadati</taxon>
        <taxon>Thermodesulfobacteriota</taxon>
        <taxon>Desulfobacteria</taxon>
        <taxon>Desulfobacterales</taxon>
        <taxon>Desulfobacteraceae</taxon>
        <taxon>Desulfobacter</taxon>
    </lineage>
</organism>
<accession>I5B0B6</accession>
<dbReference type="HOGENOM" id="CLU_3182914_0_0_7"/>
<dbReference type="EMBL" id="CM001488">
    <property type="protein sequence ID" value="EIM62929.1"/>
    <property type="molecule type" value="Genomic_DNA"/>
</dbReference>
<gene>
    <name evidence="1" type="ORF">DespoDRAFT_00952</name>
</gene>
<reference evidence="1 2" key="1">
    <citation type="submission" date="2011-09" db="EMBL/GenBank/DDBJ databases">
        <authorList>
            <consortium name="US DOE Joint Genome Institute (JGI-PGF)"/>
            <person name="Lucas S."/>
            <person name="Han J."/>
            <person name="Lapidus A."/>
            <person name="Cheng J.-F."/>
            <person name="Goodwin L."/>
            <person name="Pitluck S."/>
            <person name="Peters L."/>
            <person name="Land M.L."/>
            <person name="Hauser L."/>
            <person name="Orellana R."/>
            <person name="Lovley D."/>
            <person name="Woyke T.J."/>
        </authorList>
    </citation>
    <scope>NUCLEOTIDE SEQUENCE [LARGE SCALE GENOMIC DNA]</scope>
    <source>
        <strain evidence="1 2">2ac9</strain>
    </source>
</reference>
<keyword evidence="2" id="KW-1185">Reference proteome</keyword>
<evidence type="ECO:0000313" key="1">
    <source>
        <dbReference type="EMBL" id="EIM62929.1"/>
    </source>
</evidence>
<name>I5B0B6_9BACT</name>
<dbReference type="AlphaFoldDB" id="I5B0B6"/>
<dbReference type="Proteomes" id="UP000005778">
    <property type="component" value="Chromosome"/>
</dbReference>
<reference evidence="1 2" key="2">
    <citation type="submission" date="2012-02" db="EMBL/GenBank/DDBJ databases">
        <title>Improved High-Quality Draft sequence of Desulfobacter postgatei 2ac9.</title>
        <authorList>
            <consortium name="US DOE Joint Genome Institute"/>
            <person name="Lucas S."/>
            <person name="Han J."/>
            <person name="Lapidus A."/>
            <person name="Cheng J.-F."/>
            <person name="Goodwin L."/>
            <person name="Pitluck S."/>
            <person name="Peters L."/>
            <person name="Ovchinnikova G."/>
            <person name="Held B."/>
            <person name="Detter J.C."/>
            <person name="Han C."/>
            <person name="Tapia R."/>
            <person name="Land M."/>
            <person name="Hauser L."/>
            <person name="Kyrpides N."/>
            <person name="Ivanova N."/>
            <person name="Pagani I."/>
            <person name="Orellana R."/>
            <person name="Lovley D."/>
            <person name="Woyke T."/>
        </authorList>
    </citation>
    <scope>NUCLEOTIDE SEQUENCE [LARGE SCALE GENOMIC DNA]</scope>
    <source>
        <strain evidence="1 2">2ac9</strain>
    </source>
</reference>
<sequence length="46" mass="5221">MVITIKIAWGSKFSVWEISLLTESLLIKAMISSVSDSYVKMWPDDT</sequence>
<dbReference type="STRING" id="879212.DespoDRAFT_00952"/>
<proteinExistence type="predicted"/>
<evidence type="ECO:0000313" key="2">
    <source>
        <dbReference type="Proteomes" id="UP000005778"/>
    </source>
</evidence>